<gene>
    <name evidence="1" type="ORF">GMARGA_LOCUS45466</name>
</gene>
<evidence type="ECO:0000313" key="1">
    <source>
        <dbReference type="EMBL" id="CAG8856645.1"/>
    </source>
</evidence>
<feature type="non-terminal residue" evidence="1">
    <location>
        <position position="1"/>
    </location>
</feature>
<keyword evidence="2" id="KW-1185">Reference proteome</keyword>
<reference evidence="1 2" key="1">
    <citation type="submission" date="2021-06" db="EMBL/GenBank/DDBJ databases">
        <authorList>
            <person name="Kallberg Y."/>
            <person name="Tangrot J."/>
            <person name="Rosling A."/>
        </authorList>
    </citation>
    <scope>NUCLEOTIDE SEQUENCE [LARGE SCALE GENOMIC DNA]</scope>
    <source>
        <strain evidence="1 2">120-4 pot B 10/14</strain>
    </source>
</reference>
<sequence>SDIYFGIMDNISSPSKWAKEYTKDSKQKDGILFRNHRPANASDIPIQFYHQIFETFINFARD</sequence>
<evidence type="ECO:0000313" key="2">
    <source>
        <dbReference type="Proteomes" id="UP000789901"/>
    </source>
</evidence>
<proteinExistence type="predicted"/>
<feature type="non-terminal residue" evidence="1">
    <location>
        <position position="62"/>
    </location>
</feature>
<dbReference type="Proteomes" id="UP000789901">
    <property type="component" value="Unassembled WGS sequence"/>
</dbReference>
<name>A0ABN7XPL3_GIGMA</name>
<comment type="caution">
    <text evidence="1">The sequence shown here is derived from an EMBL/GenBank/DDBJ whole genome shotgun (WGS) entry which is preliminary data.</text>
</comment>
<dbReference type="EMBL" id="CAJVQB010162223">
    <property type="protein sequence ID" value="CAG8856645.1"/>
    <property type="molecule type" value="Genomic_DNA"/>
</dbReference>
<accession>A0ABN7XPL3</accession>
<protein>
    <submittedName>
        <fullName evidence="1">18881_t:CDS:1</fullName>
    </submittedName>
</protein>
<organism evidence="1 2">
    <name type="scientific">Gigaspora margarita</name>
    <dbReference type="NCBI Taxonomy" id="4874"/>
    <lineage>
        <taxon>Eukaryota</taxon>
        <taxon>Fungi</taxon>
        <taxon>Fungi incertae sedis</taxon>
        <taxon>Mucoromycota</taxon>
        <taxon>Glomeromycotina</taxon>
        <taxon>Glomeromycetes</taxon>
        <taxon>Diversisporales</taxon>
        <taxon>Gigasporaceae</taxon>
        <taxon>Gigaspora</taxon>
    </lineage>
</organism>